<evidence type="ECO:0000256" key="5">
    <source>
        <dbReference type="ARBA" id="ARBA00023237"/>
    </source>
</evidence>
<evidence type="ECO:0000256" key="6">
    <source>
        <dbReference type="SAM" id="SignalP"/>
    </source>
</evidence>
<dbReference type="Pfam" id="PF14322">
    <property type="entry name" value="SusD-like_3"/>
    <property type="match status" value="1"/>
</dbReference>
<feature type="domain" description="SusD-like N-terminal" evidence="8">
    <location>
        <begin position="94"/>
        <end position="232"/>
    </location>
</feature>
<keyword evidence="3 6" id="KW-0732">Signal</keyword>
<name>A0A4R7D2Y9_9SPHI</name>
<dbReference type="PROSITE" id="PS51257">
    <property type="entry name" value="PROKAR_LIPOPROTEIN"/>
    <property type="match status" value="1"/>
</dbReference>
<evidence type="ECO:0000256" key="1">
    <source>
        <dbReference type="ARBA" id="ARBA00004442"/>
    </source>
</evidence>
<organism evidence="9 10">
    <name type="scientific">Sphingobacterium paludis</name>
    <dbReference type="NCBI Taxonomy" id="1476465"/>
    <lineage>
        <taxon>Bacteria</taxon>
        <taxon>Pseudomonadati</taxon>
        <taxon>Bacteroidota</taxon>
        <taxon>Sphingobacteriia</taxon>
        <taxon>Sphingobacteriales</taxon>
        <taxon>Sphingobacteriaceae</taxon>
        <taxon>Sphingobacterium</taxon>
    </lineage>
</organism>
<evidence type="ECO:0000256" key="3">
    <source>
        <dbReference type="ARBA" id="ARBA00022729"/>
    </source>
</evidence>
<evidence type="ECO:0000259" key="8">
    <source>
        <dbReference type="Pfam" id="PF14322"/>
    </source>
</evidence>
<dbReference type="InterPro" id="IPR033985">
    <property type="entry name" value="SusD-like_N"/>
</dbReference>
<keyword evidence="4" id="KW-0472">Membrane</keyword>
<keyword evidence="10" id="KW-1185">Reference proteome</keyword>
<protein>
    <submittedName>
        <fullName evidence="9">SusD-like starch-binding protein associating with outer membrane</fullName>
    </submittedName>
</protein>
<comment type="caution">
    <text evidence="9">The sequence shown here is derived from an EMBL/GenBank/DDBJ whole genome shotgun (WGS) entry which is preliminary data.</text>
</comment>
<feature type="signal peptide" evidence="6">
    <location>
        <begin position="1"/>
        <end position="17"/>
    </location>
</feature>
<comment type="similarity">
    <text evidence="2">Belongs to the SusD family.</text>
</comment>
<sequence length="459" mass="49818">MRFKNIFYVSVLSLALAACGNKLELLPEQDLSDEIVFNNVGTTESALRGIYSTAQELDFYGSLPQLINDYMGNTVDFVGTFPTLQDLNNFSAVSINSNVQTIWQVHYEVILQANRMIAKAPGVPGITQEQIDQFTGEAKFMRALAYFQLANLFSQPFQVSNGSNLCVPLVLEEFSGEVTYPSRATLNDVHAAIESDLNDATNLLPEGYSSPEDNIGRATKGAAFGLLSRLHLYRDQNDLATSAAQSAIDLGYPLTSSVDVFTIVNSAIDNGRTGSGGWAAYYNPAALGGRGDAPFSAELLALFQQEPTDTRFAAKITGVAADGLSHFFTTKYPDAVTNSDNSPVLRTAELYLNKAEALAKASSGISDEAVTILNAIRSKSSLAAKSVTSKNELIDLILVERNKELAFEGHSRMDLLRNRRNLRSNQANAAFGAPKTILPIPQREIDNNSGLRGQQNEGY</sequence>
<evidence type="ECO:0000256" key="4">
    <source>
        <dbReference type="ARBA" id="ARBA00023136"/>
    </source>
</evidence>
<dbReference type="Proteomes" id="UP000294752">
    <property type="component" value="Unassembled WGS sequence"/>
</dbReference>
<comment type="subcellular location">
    <subcellularLocation>
        <location evidence="1">Cell outer membrane</location>
    </subcellularLocation>
</comment>
<dbReference type="InterPro" id="IPR011990">
    <property type="entry name" value="TPR-like_helical_dom_sf"/>
</dbReference>
<proteinExistence type="inferred from homology"/>
<evidence type="ECO:0000256" key="2">
    <source>
        <dbReference type="ARBA" id="ARBA00006275"/>
    </source>
</evidence>
<accession>A0A4R7D2Y9</accession>
<dbReference type="InterPro" id="IPR012944">
    <property type="entry name" value="SusD_RagB_dom"/>
</dbReference>
<dbReference type="CDD" id="cd08977">
    <property type="entry name" value="SusD"/>
    <property type="match status" value="1"/>
</dbReference>
<dbReference type="Gene3D" id="1.25.40.390">
    <property type="match status" value="1"/>
</dbReference>
<dbReference type="Pfam" id="PF07980">
    <property type="entry name" value="SusD_RagB"/>
    <property type="match status" value="1"/>
</dbReference>
<evidence type="ECO:0000313" key="10">
    <source>
        <dbReference type="Proteomes" id="UP000294752"/>
    </source>
</evidence>
<dbReference type="GO" id="GO:0009279">
    <property type="term" value="C:cell outer membrane"/>
    <property type="evidence" value="ECO:0007669"/>
    <property type="project" value="UniProtKB-SubCell"/>
</dbReference>
<evidence type="ECO:0000259" key="7">
    <source>
        <dbReference type="Pfam" id="PF07980"/>
    </source>
</evidence>
<dbReference type="AlphaFoldDB" id="A0A4R7D2Y9"/>
<gene>
    <name evidence="9" type="ORF">B0I21_104282</name>
</gene>
<feature type="chain" id="PRO_5020464349" evidence="6">
    <location>
        <begin position="18"/>
        <end position="459"/>
    </location>
</feature>
<evidence type="ECO:0000313" key="9">
    <source>
        <dbReference type="EMBL" id="TDS13954.1"/>
    </source>
</evidence>
<keyword evidence="5" id="KW-0998">Cell outer membrane</keyword>
<dbReference type="RefSeq" id="WP_166637828.1">
    <property type="nucleotide sequence ID" value="NZ_SNZV01000004.1"/>
</dbReference>
<dbReference type="SUPFAM" id="SSF48452">
    <property type="entry name" value="TPR-like"/>
    <property type="match status" value="1"/>
</dbReference>
<feature type="domain" description="RagB/SusD" evidence="7">
    <location>
        <begin position="325"/>
        <end position="459"/>
    </location>
</feature>
<dbReference type="EMBL" id="SNZV01000004">
    <property type="protein sequence ID" value="TDS13954.1"/>
    <property type="molecule type" value="Genomic_DNA"/>
</dbReference>
<reference evidence="9 10" key="1">
    <citation type="submission" date="2019-03" db="EMBL/GenBank/DDBJ databases">
        <title>Genomic Encyclopedia of Type Strains, Phase III (KMG-III): the genomes of soil and plant-associated and newly described type strains.</title>
        <authorList>
            <person name="Whitman W."/>
        </authorList>
    </citation>
    <scope>NUCLEOTIDE SEQUENCE [LARGE SCALE GENOMIC DNA]</scope>
    <source>
        <strain evidence="9 10">CGMCC 1.12801</strain>
    </source>
</reference>